<evidence type="ECO:0000313" key="3">
    <source>
        <dbReference type="Proteomes" id="UP000054383"/>
    </source>
</evidence>
<dbReference type="Proteomes" id="UP000054383">
    <property type="component" value="Unassembled WGS sequence"/>
</dbReference>
<feature type="region of interest" description="Disordered" evidence="1">
    <location>
        <begin position="52"/>
        <end position="94"/>
    </location>
</feature>
<evidence type="ECO:0000256" key="1">
    <source>
        <dbReference type="SAM" id="MobiDB-lite"/>
    </source>
</evidence>
<dbReference type="OrthoDB" id="4227217at2759"/>
<feature type="compositionally biased region" description="Polar residues" evidence="1">
    <location>
        <begin position="69"/>
        <end position="81"/>
    </location>
</feature>
<dbReference type="EMBL" id="CVMT01000004">
    <property type="protein sequence ID" value="CRG88033.1"/>
    <property type="molecule type" value="Genomic_DNA"/>
</dbReference>
<accession>A0A0U1LXD2</accession>
<keyword evidence="3" id="KW-1185">Reference proteome</keyword>
<protein>
    <submittedName>
        <fullName evidence="2">Uncharacterized protein</fullName>
    </submittedName>
</protein>
<name>A0A0U1LXD2_TALIS</name>
<sequence length="94" mass="10269">MTANESPASGSLNTNAIAKQADDALNTVGDKVSDLTGQHETVDKVVTGLQENVLGTQREQSNENQSESTSVAKENVSNQQVEEFLRHQYRSYKT</sequence>
<reference evidence="2 3" key="1">
    <citation type="submission" date="2015-04" db="EMBL/GenBank/DDBJ databases">
        <authorList>
            <person name="Syromyatnikov M.Y."/>
            <person name="Popov V.N."/>
        </authorList>
    </citation>
    <scope>NUCLEOTIDE SEQUENCE [LARGE SCALE GENOMIC DNA]</scope>
    <source>
        <strain evidence="2">WF-38-12</strain>
    </source>
</reference>
<proteinExistence type="predicted"/>
<gene>
    <name evidence="2" type="ORF">PISL3812_05058</name>
</gene>
<dbReference type="OMA" id="DLTGQHE"/>
<organism evidence="2 3">
    <name type="scientific">Talaromyces islandicus</name>
    <name type="common">Penicillium islandicum</name>
    <dbReference type="NCBI Taxonomy" id="28573"/>
    <lineage>
        <taxon>Eukaryota</taxon>
        <taxon>Fungi</taxon>
        <taxon>Dikarya</taxon>
        <taxon>Ascomycota</taxon>
        <taxon>Pezizomycotina</taxon>
        <taxon>Eurotiomycetes</taxon>
        <taxon>Eurotiomycetidae</taxon>
        <taxon>Eurotiales</taxon>
        <taxon>Trichocomaceae</taxon>
        <taxon>Talaromyces</taxon>
        <taxon>Talaromyces sect. Islandici</taxon>
    </lineage>
</organism>
<dbReference type="AlphaFoldDB" id="A0A0U1LXD2"/>
<evidence type="ECO:0000313" key="2">
    <source>
        <dbReference type="EMBL" id="CRG88033.1"/>
    </source>
</evidence>